<dbReference type="WBParaSite" id="PS1159_v2.g1521.t2">
    <property type="protein sequence ID" value="PS1159_v2.g1521.t2"/>
    <property type="gene ID" value="PS1159_v2.g1521"/>
</dbReference>
<evidence type="ECO:0000313" key="1">
    <source>
        <dbReference type="Proteomes" id="UP000887580"/>
    </source>
</evidence>
<sequence length="731" mass="82859">MLKVIYILFIILLALTVEAQNVSVNEYNQDRDGFGSVTIEPEPILLDSEDPLISNISNLSLPSRQQPTVNNITFYTVIRDDGPTNNDTNTDEEIQTSTINSRQSNPNYNQINYQQQQQQYPQQQQQKYYQPQQQQQIAPYNNNQQFQQYPQQQQQPNQGCTLAGCTPPHVDQRQYEANAQQYSYSNINFGNNQQQPQSQLQQQQQYNGPNQQIYGNSQTINSNQNSPPPGVYPGNYQGQPLMDPQQNQQTGGNSNFGGGGVITPNQQIQGQQEPGNLQQVSILNYSNNSGLEPVAERLTITQLPNGTFINVERTQSSTGQGGSNTNGVPGYLPQQQPLNNNNQFQNPNTIGSSGIIYGQGNPPLYNQQQQQQQEYPPGFNPQDQTIYDQSQSYPYMGVNRLNGNGLISTGGVIMAPDNSGVPLLVNPDYLYNNFRTGQIKVIDASYNPNQFVDYQTFQQRQYYGNFVSLRTQFRQYYGNFVSLRTQFVNYDYNSLHILNAVHFNIDIATYPTRNQRYTLYPPALFQQYVRMLGINQNDYIIVYSRDTLGGMRYASAVWELFRIYNHTRISVLNGGLNAWRNAGYDLTSNIVNPQPGNWIAGFDPLKVITFEEMTAIQPNGRCYFQETALFNFLDTRTRIEFQQNGRLFGSKNFPINEIIQPNGMIMSRDDINIALSRSNYTRGQTSFVYGTNGPESSFGVLALAVIGETTARLYNGGLYEVNQRSPYILVR</sequence>
<proteinExistence type="predicted"/>
<dbReference type="Proteomes" id="UP000887580">
    <property type="component" value="Unplaced"/>
</dbReference>
<protein>
    <submittedName>
        <fullName evidence="2">Rhodanese domain-containing protein</fullName>
    </submittedName>
</protein>
<accession>A0AC35F9T1</accession>
<reference evidence="2" key="1">
    <citation type="submission" date="2022-11" db="UniProtKB">
        <authorList>
            <consortium name="WormBaseParasite"/>
        </authorList>
    </citation>
    <scope>IDENTIFICATION</scope>
</reference>
<name>A0AC35F9T1_9BILA</name>
<evidence type="ECO:0000313" key="2">
    <source>
        <dbReference type="WBParaSite" id="PS1159_v2.g1521.t2"/>
    </source>
</evidence>
<organism evidence="1 2">
    <name type="scientific">Panagrolaimus sp. PS1159</name>
    <dbReference type="NCBI Taxonomy" id="55785"/>
    <lineage>
        <taxon>Eukaryota</taxon>
        <taxon>Metazoa</taxon>
        <taxon>Ecdysozoa</taxon>
        <taxon>Nematoda</taxon>
        <taxon>Chromadorea</taxon>
        <taxon>Rhabditida</taxon>
        <taxon>Tylenchina</taxon>
        <taxon>Panagrolaimomorpha</taxon>
        <taxon>Panagrolaimoidea</taxon>
        <taxon>Panagrolaimidae</taxon>
        <taxon>Panagrolaimus</taxon>
    </lineage>
</organism>